<reference evidence="4 5" key="1">
    <citation type="submission" date="2022-10" db="EMBL/GenBank/DDBJ databases">
        <title>Chitinophaga nivalis PC15 sp. nov., isolated from Pyeongchang county, South Korea.</title>
        <authorList>
            <person name="Trinh H.N."/>
        </authorList>
    </citation>
    <scope>NUCLEOTIDE SEQUENCE [LARGE SCALE GENOMIC DNA]</scope>
    <source>
        <strain evidence="4 5">PC14</strain>
    </source>
</reference>
<keyword evidence="5" id="KW-1185">Reference proteome</keyword>
<feature type="signal peptide" evidence="2">
    <location>
        <begin position="1"/>
        <end position="23"/>
    </location>
</feature>
<feature type="chain" id="PRO_5045209382" evidence="2">
    <location>
        <begin position="24"/>
        <end position="276"/>
    </location>
</feature>
<dbReference type="Proteomes" id="UP001207742">
    <property type="component" value="Unassembled WGS sequence"/>
</dbReference>
<dbReference type="SUPFAM" id="SSF56925">
    <property type="entry name" value="OMPA-like"/>
    <property type="match status" value="1"/>
</dbReference>
<dbReference type="Gene3D" id="2.40.160.20">
    <property type="match status" value="1"/>
</dbReference>
<evidence type="ECO:0000313" key="4">
    <source>
        <dbReference type="EMBL" id="MCW3485504.1"/>
    </source>
</evidence>
<dbReference type="EMBL" id="JAPDNS010000002">
    <property type="protein sequence ID" value="MCW3485504.1"/>
    <property type="molecule type" value="Genomic_DNA"/>
</dbReference>
<keyword evidence="1 2" id="KW-0732">Signal</keyword>
<dbReference type="Pfam" id="PF13505">
    <property type="entry name" value="OMP_b-brl"/>
    <property type="match status" value="1"/>
</dbReference>
<protein>
    <submittedName>
        <fullName evidence="4">Outer membrane beta-barrel protein</fullName>
    </submittedName>
</protein>
<evidence type="ECO:0000256" key="2">
    <source>
        <dbReference type="SAM" id="SignalP"/>
    </source>
</evidence>
<proteinExistence type="predicted"/>
<sequence length="276" mass="30424">MKINSLTIHLACLLLLFTTTAAAQSTAPYLIFKTTYGFAGNPQKINEAEVTVQGKAYTKGIYGSYGKGVNFQLGIGKMINPNFGFEVNVEYLMGQKMRAYYNGTEDSINGDVTDYARSVLFKPLIVIRNSGDLLSIYTKLGLAIAVNTRRHEHVNVQFITDAQGIQLVTTSQEQAKAKVGFSACFGLSFRVAEAISLFTEINGQMLSLSIDRGHYTQNTINGVDQLPQLTTSQKSWVYRKSGFFDAPNDPNQPEPRLYNPANASYIGIGVGILYHF</sequence>
<dbReference type="RefSeq" id="WP_264731994.1">
    <property type="nucleotide sequence ID" value="NZ_JAPDNR010000001.1"/>
</dbReference>
<evidence type="ECO:0000256" key="1">
    <source>
        <dbReference type="ARBA" id="ARBA00022729"/>
    </source>
</evidence>
<feature type="domain" description="Outer membrane protein beta-barrel" evidence="3">
    <location>
        <begin position="11"/>
        <end position="220"/>
    </location>
</feature>
<comment type="caution">
    <text evidence="4">The sequence shown here is derived from an EMBL/GenBank/DDBJ whole genome shotgun (WGS) entry which is preliminary data.</text>
</comment>
<evidence type="ECO:0000259" key="3">
    <source>
        <dbReference type="Pfam" id="PF13505"/>
    </source>
</evidence>
<organism evidence="4 5">
    <name type="scientific">Chitinophaga nivalis</name>
    <dbReference type="NCBI Taxonomy" id="2991709"/>
    <lineage>
        <taxon>Bacteria</taxon>
        <taxon>Pseudomonadati</taxon>
        <taxon>Bacteroidota</taxon>
        <taxon>Chitinophagia</taxon>
        <taxon>Chitinophagales</taxon>
        <taxon>Chitinophagaceae</taxon>
        <taxon>Chitinophaga</taxon>
    </lineage>
</organism>
<dbReference type="InterPro" id="IPR027385">
    <property type="entry name" value="Beta-barrel_OMP"/>
</dbReference>
<evidence type="ECO:0000313" key="5">
    <source>
        <dbReference type="Proteomes" id="UP001207742"/>
    </source>
</evidence>
<dbReference type="InterPro" id="IPR011250">
    <property type="entry name" value="OMP/PagP_B-barrel"/>
</dbReference>
<gene>
    <name evidence="4" type="ORF">OL497_16460</name>
</gene>
<name>A0ABT3INH4_9BACT</name>
<accession>A0ABT3INH4</accession>